<accession>A0AAE1LSB0</accession>
<dbReference type="HAMAP" id="MF_01039">
    <property type="entry name" value="PGAM_GpmA"/>
    <property type="match status" value="1"/>
</dbReference>
<dbReference type="AlphaFoldDB" id="A0AAE1LSB0"/>
<evidence type="ECO:0000256" key="7">
    <source>
        <dbReference type="PIRSR" id="PIRSR613078-2"/>
    </source>
</evidence>
<evidence type="ECO:0000256" key="2">
    <source>
        <dbReference type="ARBA" id="ARBA00000505"/>
    </source>
</evidence>
<comment type="similarity">
    <text evidence="3 9">Belongs to the phosphoglycerate mutase family. BPG-dependent PGAM subfamily.</text>
</comment>
<dbReference type="InterPro" id="IPR001345">
    <property type="entry name" value="PG/BPGM_mutase_AS"/>
</dbReference>
<dbReference type="InterPro" id="IPR005952">
    <property type="entry name" value="Phosphogly_mut1"/>
</dbReference>
<comment type="catalytic activity">
    <reaction evidence="1 9">
        <text>(2R)-2-phosphoglycerate = (2R)-3-phosphoglycerate</text>
        <dbReference type="Rhea" id="RHEA:15901"/>
        <dbReference type="ChEBI" id="CHEBI:58272"/>
        <dbReference type="ChEBI" id="CHEBI:58289"/>
        <dbReference type="EC" id="5.4.2.11"/>
    </reaction>
</comment>
<evidence type="ECO:0000256" key="1">
    <source>
        <dbReference type="ARBA" id="ARBA00000380"/>
    </source>
</evidence>
<dbReference type="Gene3D" id="3.40.50.1240">
    <property type="entry name" value="Phosphoglycerate mutase-like"/>
    <property type="match status" value="1"/>
</dbReference>
<reference evidence="11" key="2">
    <citation type="journal article" date="2023" name="BMC Genomics">
        <title>Pest status, molecular evolution, and epigenetic factors derived from the genome assembly of Frankliniella fusca, a thysanopteran phytovirus vector.</title>
        <authorList>
            <person name="Catto M.A."/>
            <person name="Labadie P.E."/>
            <person name="Jacobson A.L."/>
            <person name="Kennedy G.G."/>
            <person name="Srinivasan R."/>
            <person name="Hunt B.G."/>
        </authorList>
    </citation>
    <scope>NUCLEOTIDE SEQUENCE</scope>
    <source>
        <strain evidence="11">PL_HMW_Pooled</strain>
    </source>
</reference>
<dbReference type="GO" id="GO:0004619">
    <property type="term" value="F:phosphoglycerate mutase activity"/>
    <property type="evidence" value="ECO:0007669"/>
    <property type="project" value="UniProtKB-EC"/>
</dbReference>
<dbReference type="SMART" id="SM00855">
    <property type="entry name" value="PGAM"/>
    <property type="match status" value="1"/>
</dbReference>
<evidence type="ECO:0000256" key="9">
    <source>
        <dbReference type="RuleBase" id="RU004511"/>
    </source>
</evidence>
<evidence type="ECO:0000256" key="8">
    <source>
        <dbReference type="PIRSR" id="PIRSR613078-3"/>
    </source>
</evidence>
<evidence type="ECO:0000256" key="3">
    <source>
        <dbReference type="ARBA" id="ARBA00006717"/>
    </source>
</evidence>
<comment type="caution">
    <text evidence="11">The sequence shown here is derived from an EMBL/GenBank/DDBJ whole genome shotgun (WGS) entry which is preliminary data.</text>
</comment>
<evidence type="ECO:0000256" key="5">
    <source>
        <dbReference type="ARBA" id="ARBA00023235"/>
    </source>
</evidence>
<gene>
    <name evidence="11" type="ORF">KUF71_024143</name>
</gene>
<dbReference type="GO" id="GO:0016791">
    <property type="term" value="F:phosphatase activity"/>
    <property type="evidence" value="ECO:0007669"/>
    <property type="project" value="UniProtKB-ARBA"/>
</dbReference>
<dbReference type="NCBIfam" id="TIGR01258">
    <property type="entry name" value="pgm_1"/>
    <property type="match status" value="1"/>
</dbReference>
<dbReference type="PROSITE" id="PS00175">
    <property type="entry name" value="PG_MUTASE"/>
    <property type="match status" value="1"/>
</dbReference>
<sequence length="293" mass="33323">MGSPAQPSAAQRERHPRCQYGSSAPARRTCSSTASTASTAMAPQYRVVMVRHGESEWNLQNLFCGWYDAKLSDIGREEAYASAKMLQEAGLEFDVCHTSLLSRANDTLDVILREIGQPNLPVYKSWRLNERHYGALTGFNKLQTAQKYGAEQVQIWRRSYDIPPPPIEEDHKYYSAIVNNPKFTQDLSKDEIPRTESLKTTLQRVIPYWEDVIAPQIRQGKRVLIVTHGTSLRGLVKHVQQMSDEVIVKLNLPNAIPFYYDLDENLQTVGPLRFLADEETVRREMEKVASIGK</sequence>
<dbReference type="EC" id="5.4.2.11" evidence="9"/>
<dbReference type="Pfam" id="PF00300">
    <property type="entry name" value="His_Phos_1"/>
    <property type="match status" value="2"/>
</dbReference>
<dbReference type="GO" id="GO:0006096">
    <property type="term" value="P:glycolytic process"/>
    <property type="evidence" value="ECO:0007669"/>
    <property type="project" value="UniProtKB-KW"/>
</dbReference>
<evidence type="ECO:0000256" key="6">
    <source>
        <dbReference type="PIRSR" id="PIRSR613078-1"/>
    </source>
</evidence>
<evidence type="ECO:0000256" key="10">
    <source>
        <dbReference type="SAM" id="MobiDB-lite"/>
    </source>
</evidence>
<evidence type="ECO:0000313" key="11">
    <source>
        <dbReference type="EMBL" id="KAK3930786.1"/>
    </source>
</evidence>
<proteinExistence type="inferred from homology"/>
<dbReference type="GO" id="GO:0004082">
    <property type="term" value="F:bisphosphoglycerate mutase activity"/>
    <property type="evidence" value="ECO:0007669"/>
    <property type="project" value="UniProtKB-EC"/>
</dbReference>
<dbReference type="EMBL" id="JAHWGI010001412">
    <property type="protein sequence ID" value="KAK3930786.1"/>
    <property type="molecule type" value="Genomic_DNA"/>
</dbReference>
<keyword evidence="4 9" id="KW-0324">Glycolysis</keyword>
<feature type="binding site" evidence="7">
    <location>
        <begin position="51"/>
        <end position="58"/>
    </location>
    <ligand>
        <name>substrate</name>
    </ligand>
</feature>
<dbReference type="EC" id="5.4.2.4" evidence="9"/>
<feature type="binding site" evidence="7">
    <location>
        <begin position="130"/>
        <end position="133"/>
    </location>
    <ligand>
        <name>substrate</name>
    </ligand>
</feature>
<dbReference type="PANTHER" id="PTHR11931">
    <property type="entry name" value="PHOSPHOGLYCERATE MUTASE"/>
    <property type="match status" value="1"/>
</dbReference>
<feature type="active site" description="Tele-phosphohistidine intermediate" evidence="6">
    <location>
        <position position="52"/>
    </location>
</feature>
<dbReference type="SUPFAM" id="SSF53254">
    <property type="entry name" value="Phosphoglycerate mutase-like"/>
    <property type="match status" value="1"/>
</dbReference>
<dbReference type="Proteomes" id="UP001219518">
    <property type="component" value="Unassembled WGS sequence"/>
</dbReference>
<feature type="binding site" evidence="7">
    <location>
        <position position="141"/>
    </location>
    <ligand>
        <name>substrate</name>
    </ligand>
</feature>
<keyword evidence="12" id="KW-1185">Reference proteome</keyword>
<feature type="region of interest" description="Disordered" evidence="10">
    <location>
        <begin position="1"/>
        <end position="26"/>
    </location>
</feature>
<feature type="active site" description="Proton donor/acceptor" evidence="6">
    <location>
        <position position="130"/>
    </location>
</feature>
<reference evidence="11" key="1">
    <citation type="submission" date="2021-07" db="EMBL/GenBank/DDBJ databases">
        <authorList>
            <person name="Catto M.A."/>
            <person name="Jacobson A."/>
            <person name="Kennedy G."/>
            <person name="Labadie P."/>
            <person name="Hunt B.G."/>
            <person name="Srinivasan R."/>
        </authorList>
    </citation>
    <scope>NUCLEOTIDE SEQUENCE</scope>
    <source>
        <strain evidence="11">PL_HMW_Pooled</strain>
        <tissue evidence="11">Head</tissue>
    </source>
</reference>
<dbReference type="CDD" id="cd07067">
    <property type="entry name" value="HP_PGM_like"/>
    <property type="match status" value="1"/>
</dbReference>
<dbReference type="InterPro" id="IPR029033">
    <property type="entry name" value="His_PPase_superfam"/>
</dbReference>
<feature type="binding site" evidence="7">
    <location>
        <begin position="157"/>
        <end position="158"/>
    </location>
    <ligand>
        <name>substrate</name>
    </ligand>
</feature>
<name>A0AAE1LSB0_9NEOP</name>
<protein>
    <recommendedName>
        <fullName evidence="9">Phosphoglycerate mutase</fullName>
        <ecNumber evidence="9">5.4.2.11</ecNumber>
        <ecNumber evidence="9">5.4.2.4</ecNumber>
    </recommendedName>
</protein>
<comment type="catalytic activity">
    <reaction evidence="2 9">
        <text>(2R)-3-phospho-glyceroyl phosphate = (2R)-2,3-bisphosphoglycerate + H(+)</text>
        <dbReference type="Rhea" id="RHEA:17765"/>
        <dbReference type="ChEBI" id="CHEBI:15378"/>
        <dbReference type="ChEBI" id="CHEBI:57604"/>
        <dbReference type="ChEBI" id="CHEBI:58248"/>
        <dbReference type="EC" id="5.4.2.4"/>
    </reaction>
</comment>
<keyword evidence="5 9" id="KW-0413">Isomerase</keyword>
<evidence type="ECO:0000313" key="12">
    <source>
        <dbReference type="Proteomes" id="UP001219518"/>
    </source>
</evidence>
<organism evidence="11 12">
    <name type="scientific">Frankliniella fusca</name>
    <dbReference type="NCBI Taxonomy" id="407009"/>
    <lineage>
        <taxon>Eukaryota</taxon>
        <taxon>Metazoa</taxon>
        <taxon>Ecdysozoa</taxon>
        <taxon>Arthropoda</taxon>
        <taxon>Hexapoda</taxon>
        <taxon>Insecta</taxon>
        <taxon>Pterygota</taxon>
        <taxon>Neoptera</taxon>
        <taxon>Paraneoptera</taxon>
        <taxon>Thysanoptera</taxon>
        <taxon>Terebrantia</taxon>
        <taxon>Thripoidea</taxon>
        <taxon>Thripidae</taxon>
        <taxon>Frankliniella</taxon>
    </lineage>
</organism>
<evidence type="ECO:0000256" key="4">
    <source>
        <dbReference type="ARBA" id="ARBA00023152"/>
    </source>
</evidence>
<feature type="site" description="Transition state stabilizer" evidence="8">
    <location>
        <position position="228"/>
    </location>
</feature>
<dbReference type="FunFam" id="3.40.50.1240:FF:000003">
    <property type="entry name" value="2,3-bisphosphoglycerate-dependent phosphoglycerate mutase"/>
    <property type="match status" value="1"/>
</dbReference>
<dbReference type="InterPro" id="IPR013078">
    <property type="entry name" value="His_Pase_superF_clade-1"/>
</dbReference>
<dbReference type="NCBIfam" id="NF010713">
    <property type="entry name" value="PRK14115.1"/>
    <property type="match status" value="1"/>
</dbReference>
<feature type="binding site" evidence="7">
    <location>
        <position position="103"/>
    </location>
    <ligand>
        <name>substrate</name>
    </ligand>
</feature>